<evidence type="ECO:0000256" key="1">
    <source>
        <dbReference type="ARBA" id="ARBA00022596"/>
    </source>
</evidence>
<sequence length="116" mass="12577">MHELSIAEGIIEIVERTAKFSNVNRVKSVRIAVGELAGVDIDCLRFAWQSVTRQGCAQNAQLIIEQPPGKAWCMDCAQTVSLKRYGEACPICGGFHLTATGGTELKVIDIIADDSQ</sequence>
<keyword evidence="3 4" id="KW-0862">Zinc</keyword>
<dbReference type="Gene3D" id="3.30.2320.80">
    <property type="match status" value="1"/>
</dbReference>
<dbReference type="InterPro" id="IPR000688">
    <property type="entry name" value="HypA/HybF"/>
</dbReference>
<dbReference type="Pfam" id="PF01155">
    <property type="entry name" value="HypA"/>
    <property type="match status" value="1"/>
</dbReference>
<dbReference type="AlphaFoldDB" id="A0A9D1IJU2"/>
<organism evidence="5 6">
    <name type="scientific">Candidatus Aphodousia faecigallinarum</name>
    <dbReference type="NCBI Taxonomy" id="2840677"/>
    <lineage>
        <taxon>Bacteria</taxon>
        <taxon>Pseudomonadati</taxon>
        <taxon>Pseudomonadota</taxon>
        <taxon>Betaproteobacteria</taxon>
        <taxon>Burkholderiales</taxon>
        <taxon>Sutterellaceae</taxon>
        <taxon>Sutterellaceae incertae sedis</taxon>
        <taxon>Candidatus Aphodousia</taxon>
    </lineage>
</organism>
<evidence type="ECO:0000256" key="4">
    <source>
        <dbReference type="HAMAP-Rule" id="MF_00213"/>
    </source>
</evidence>
<reference evidence="5" key="1">
    <citation type="submission" date="2020-10" db="EMBL/GenBank/DDBJ databases">
        <authorList>
            <person name="Gilroy R."/>
        </authorList>
    </citation>
    <scope>NUCLEOTIDE SEQUENCE</scope>
    <source>
        <strain evidence="5">7463</strain>
    </source>
</reference>
<proteinExistence type="inferred from homology"/>
<evidence type="ECO:0000313" key="6">
    <source>
        <dbReference type="Proteomes" id="UP000824083"/>
    </source>
</evidence>
<evidence type="ECO:0000256" key="3">
    <source>
        <dbReference type="ARBA" id="ARBA00022833"/>
    </source>
</evidence>
<dbReference type="Proteomes" id="UP000824083">
    <property type="component" value="Unassembled WGS sequence"/>
</dbReference>
<keyword evidence="2 4" id="KW-0479">Metal-binding</keyword>
<evidence type="ECO:0000313" key="5">
    <source>
        <dbReference type="EMBL" id="HIU37339.1"/>
    </source>
</evidence>
<feature type="binding site" evidence="4">
    <location>
        <position position="73"/>
    </location>
    <ligand>
        <name>Zn(2+)</name>
        <dbReference type="ChEBI" id="CHEBI:29105"/>
    </ligand>
</feature>
<gene>
    <name evidence="4" type="primary">hypA</name>
    <name evidence="5" type="ORF">IAC56_03590</name>
</gene>
<protein>
    <recommendedName>
        <fullName evidence="4">Hydrogenase maturation factor HypA</fullName>
    </recommendedName>
</protein>
<name>A0A9D1IJU2_9BURK</name>
<feature type="binding site" evidence="4">
    <location>
        <position position="92"/>
    </location>
    <ligand>
        <name>Zn(2+)</name>
        <dbReference type="ChEBI" id="CHEBI:29105"/>
    </ligand>
</feature>
<evidence type="ECO:0000256" key="2">
    <source>
        <dbReference type="ARBA" id="ARBA00022723"/>
    </source>
</evidence>
<dbReference type="EMBL" id="DVMY01000062">
    <property type="protein sequence ID" value="HIU37339.1"/>
    <property type="molecule type" value="Genomic_DNA"/>
</dbReference>
<accession>A0A9D1IJU2</accession>
<dbReference type="GO" id="GO:0051604">
    <property type="term" value="P:protein maturation"/>
    <property type="evidence" value="ECO:0007669"/>
    <property type="project" value="InterPro"/>
</dbReference>
<comment type="caution">
    <text evidence="5">The sequence shown here is derived from an EMBL/GenBank/DDBJ whole genome shotgun (WGS) entry which is preliminary data.</text>
</comment>
<reference evidence="5" key="2">
    <citation type="journal article" date="2021" name="PeerJ">
        <title>Extensive microbial diversity within the chicken gut microbiome revealed by metagenomics and culture.</title>
        <authorList>
            <person name="Gilroy R."/>
            <person name="Ravi A."/>
            <person name="Getino M."/>
            <person name="Pursley I."/>
            <person name="Horton D.L."/>
            <person name="Alikhan N.F."/>
            <person name="Baker D."/>
            <person name="Gharbi K."/>
            <person name="Hall N."/>
            <person name="Watson M."/>
            <person name="Adriaenssens E.M."/>
            <person name="Foster-Nyarko E."/>
            <person name="Jarju S."/>
            <person name="Secka A."/>
            <person name="Antonio M."/>
            <person name="Oren A."/>
            <person name="Chaudhuri R.R."/>
            <person name="La Ragione R."/>
            <person name="Hildebrand F."/>
            <person name="Pallen M.J."/>
        </authorList>
    </citation>
    <scope>NUCLEOTIDE SEQUENCE</scope>
    <source>
        <strain evidence="5">7463</strain>
    </source>
</reference>
<feature type="binding site" evidence="4">
    <location>
        <position position="2"/>
    </location>
    <ligand>
        <name>Ni(2+)</name>
        <dbReference type="ChEBI" id="CHEBI:49786"/>
    </ligand>
</feature>
<dbReference type="GO" id="GO:0008270">
    <property type="term" value="F:zinc ion binding"/>
    <property type="evidence" value="ECO:0007669"/>
    <property type="project" value="UniProtKB-UniRule"/>
</dbReference>
<comment type="function">
    <text evidence="4">Involved in the maturation of [NiFe] hydrogenases. Required for nickel insertion into the metal center of the hydrogenase.</text>
</comment>
<dbReference type="HAMAP" id="MF_00213">
    <property type="entry name" value="HypA_HybF"/>
    <property type="match status" value="1"/>
</dbReference>
<feature type="binding site" evidence="4">
    <location>
        <position position="76"/>
    </location>
    <ligand>
        <name>Zn(2+)</name>
        <dbReference type="ChEBI" id="CHEBI:29105"/>
    </ligand>
</feature>
<dbReference type="GO" id="GO:0016151">
    <property type="term" value="F:nickel cation binding"/>
    <property type="evidence" value="ECO:0007669"/>
    <property type="project" value="UniProtKB-UniRule"/>
</dbReference>
<dbReference type="PIRSF" id="PIRSF004761">
    <property type="entry name" value="Hydrgn_mat_HypA"/>
    <property type="match status" value="1"/>
</dbReference>
<feature type="binding site" evidence="4">
    <location>
        <position position="89"/>
    </location>
    <ligand>
        <name>Zn(2+)</name>
        <dbReference type="ChEBI" id="CHEBI:29105"/>
    </ligand>
</feature>
<comment type="similarity">
    <text evidence="4">Belongs to the HypA/HybF family.</text>
</comment>
<dbReference type="PANTHER" id="PTHR34535:SF3">
    <property type="entry name" value="HYDROGENASE MATURATION FACTOR HYPA"/>
    <property type="match status" value="1"/>
</dbReference>
<dbReference type="PANTHER" id="PTHR34535">
    <property type="entry name" value="HYDROGENASE MATURATION FACTOR HYPA"/>
    <property type="match status" value="1"/>
</dbReference>
<keyword evidence="1 4" id="KW-0533">Nickel</keyword>